<proteinExistence type="predicted"/>
<organism evidence="1">
    <name type="scientific">Moorella thermoacetica Y72</name>
    <dbReference type="NCBI Taxonomy" id="1325331"/>
    <lineage>
        <taxon>Bacteria</taxon>
        <taxon>Bacillati</taxon>
        <taxon>Bacillota</taxon>
        <taxon>Clostridia</taxon>
        <taxon>Neomoorellales</taxon>
        <taxon>Neomoorellaceae</taxon>
        <taxon>Neomoorella</taxon>
    </lineage>
</organism>
<dbReference type="Proteomes" id="UP000063718">
    <property type="component" value="Unassembled WGS sequence"/>
</dbReference>
<accession>A0A0S6UGF8</accession>
<gene>
    <name evidence="1" type="ORF">MTY_1874</name>
</gene>
<evidence type="ECO:0000313" key="1">
    <source>
        <dbReference type="EMBL" id="GAF26534.1"/>
    </source>
</evidence>
<protein>
    <submittedName>
        <fullName evidence="1">Uncharacterized protein</fullName>
    </submittedName>
</protein>
<name>A0A0S6UGF8_NEOTH</name>
<reference evidence="1" key="1">
    <citation type="journal article" date="2014" name="Gene">
        <title>Genome-guided analysis of transformation efficiency and carbon dioxide assimilation by Moorella thermoacetica Y72.</title>
        <authorList>
            <person name="Tsukahara K."/>
            <person name="Kita A."/>
            <person name="Nakashimada Y."/>
            <person name="Hoshino T."/>
            <person name="Murakami K."/>
        </authorList>
    </citation>
    <scope>NUCLEOTIDE SEQUENCE [LARGE SCALE GENOMIC DNA]</scope>
    <source>
        <strain evidence="1">Y72</strain>
    </source>
</reference>
<dbReference type="AlphaFoldDB" id="A0A0S6UGF8"/>
<dbReference type="EMBL" id="DF238840">
    <property type="protein sequence ID" value="GAF26534.1"/>
    <property type="molecule type" value="Genomic_DNA"/>
</dbReference>
<sequence>MLNKKDLQAPPYRAVKVLPLPTRPGPLAVLTGLVPEKSGATPLDRAIFYILS</sequence>